<organism evidence="6 7">
    <name type="scientific">Candidatus Contendobacter odensis Run_B_J11</name>
    <dbReference type="NCBI Taxonomy" id="1400861"/>
    <lineage>
        <taxon>Bacteria</taxon>
        <taxon>Pseudomonadati</taxon>
        <taxon>Pseudomonadota</taxon>
        <taxon>Gammaproteobacteria</taxon>
        <taxon>Candidatus Competibacteraceae</taxon>
        <taxon>Candidatus Contendibacter</taxon>
    </lineage>
</organism>
<dbReference type="PANTHER" id="PTHR42988">
    <property type="entry name" value="PHOSPHOHYDROLASE"/>
    <property type="match status" value="1"/>
</dbReference>
<dbReference type="GO" id="GO:0046872">
    <property type="term" value="F:metal ion binding"/>
    <property type="evidence" value="ECO:0007669"/>
    <property type="project" value="UniProtKB-KW"/>
</dbReference>
<gene>
    <name evidence="6" type="ORF">BN874_30017</name>
</gene>
<keyword evidence="3" id="KW-0408">Iron</keyword>
<keyword evidence="2 6" id="KW-0378">Hydrolase</keyword>
<keyword evidence="1" id="KW-0479">Metal-binding</keyword>
<protein>
    <submittedName>
        <fullName evidence="6">Cyclic 3',5'-adenosine monophosphate phosphodiesterase</fullName>
        <ecNumber evidence="6">3.1.4.17</ecNumber>
    </submittedName>
</protein>
<comment type="similarity">
    <text evidence="4">Belongs to the cyclic nucleotide phosphodiesterase class-III family.</text>
</comment>
<dbReference type="EMBL" id="CBTK010000223">
    <property type="protein sequence ID" value="CDH45885.1"/>
    <property type="molecule type" value="Genomic_DNA"/>
</dbReference>
<feature type="domain" description="Calcineurin-like phosphoesterase" evidence="5">
    <location>
        <begin position="7"/>
        <end position="196"/>
    </location>
</feature>
<evidence type="ECO:0000256" key="2">
    <source>
        <dbReference type="ARBA" id="ARBA00022801"/>
    </source>
</evidence>
<dbReference type="NCBIfam" id="NF008359">
    <property type="entry name" value="PRK11148.1"/>
    <property type="match status" value="1"/>
</dbReference>
<proteinExistence type="inferred from homology"/>
<accession>A0A7U7J516</accession>
<dbReference type="Gene3D" id="3.60.21.10">
    <property type="match status" value="1"/>
</dbReference>
<evidence type="ECO:0000313" key="7">
    <source>
        <dbReference type="Proteomes" id="UP000019184"/>
    </source>
</evidence>
<name>A0A7U7J516_9GAMM</name>
<dbReference type="InterPro" id="IPR026575">
    <property type="entry name" value="GpdQ/CpdA-like"/>
</dbReference>
<evidence type="ECO:0000256" key="3">
    <source>
        <dbReference type="ARBA" id="ARBA00023004"/>
    </source>
</evidence>
<keyword evidence="7" id="KW-1185">Reference proteome</keyword>
<reference evidence="6 7" key="1">
    <citation type="journal article" date="2014" name="ISME J.">
        <title>Candidatus Competibacter-lineage genomes retrieved from metagenomes reveal functional metabolic diversity.</title>
        <authorList>
            <person name="McIlroy S.J."/>
            <person name="Albertsen M."/>
            <person name="Andresen E.K."/>
            <person name="Saunders A.M."/>
            <person name="Kristiansen R."/>
            <person name="Stokholm-Bjerregaard M."/>
            <person name="Nielsen K.L."/>
            <person name="Nielsen P.H."/>
        </authorList>
    </citation>
    <scope>NUCLEOTIDE SEQUENCE [LARGE SCALE GENOMIC DNA]</scope>
    <source>
        <strain evidence="6 7">Run_B_J11</strain>
    </source>
</reference>
<dbReference type="InterPro" id="IPR029052">
    <property type="entry name" value="Metallo-depent_PP-like"/>
</dbReference>
<dbReference type="InterPro" id="IPR004843">
    <property type="entry name" value="Calcineurin-like_PHP"/>
</dbReference>
<dbReference type="CDD" id="cd07402">
    <property type="entry name" value="MPP_GpdQ"/>
    <property type="match status" value="1"/>
</dbReference>
<dbReference type="Pfam" id="PF00149">
    <property type="entry name" value="Metallophos"/>
    <property type="match status" value="1"/>
</dbReference>
<dbReference type="PANTHER" id="PTHR42988:SF2">
    <property type="entry name" value="CYCLIC NUCLEOTIDE PHOSPHODIESTERASE CBUA0032-RELATED"/>
    <property type="match status" value="1"/>
</dbReference>
<dbReference type="Proteomes" id="UP000019184">
    <property type="component" value="Unassembled WGS sequence"/>
</dbReference>
<evidence type="ECO:0000259" key="5">
    <source>
        <dbReference type="Pfam" id="PF00149"/>
    </source>
</evidence>
<evidence type="ECO:0000313" key="6">
    <source>
        <dbReference type="EMBL" id="CDH45885.1"/>
    </source>
</evidence>
<dbReference type="InterPro" id="IPR050884">
    <property type="entry name" value="CNP_phosphodiesterase-III"/>
</dbReference>
<dbReference type="GO" id="GO:0004114">
    <property type="term" value="F:3',5'-cyclic-nucleotide phosphodiesterase activity"/>
    <property type="evidence" value="ECO:0007669"/>
    <property type="project" value="UniProtKB-EC"/>
</dbReference>
<dbReference type="SUPFAM" id="SSF56300">
    <property type="entry name" value="Metallo-dependent phosphatases"/>
    <property type="match status" value="1"/>
</dbReference>
<sequence>MPTANPLRVIQITDLHLKAQPGSRLWGVDVDAGLNAVLARIREQHPQADFILATGDLVGDEPEAYIRLRQILESLGVPVYCLPGNHDFPGIMGRVLRGGSVRMERYLVADHWQFVLLDSSFPGTPGGHLAPGELALLDTALALHPELHTLVCLHHNPLPVGTVWLDTMTVSNGEALFAVVDRYPQVRAVVWGHIHGEFAARRGTIQLLATPATCIQFKPGALEPEADELPPGYRWFELYPDGGLKTGVERVEWPVRPHGLTRRVPA</sequence>
<dbReference type="RefSeq" id="WP_034434078.1">
    <property type="nucleotide sequence ID" value="NZ_CBTK010000223.1"/>
</dbReference>
<evidence type="ECO:0000256" key="1">
    <source>
        <dbReference type="ARBA" id="ARBA00022723"/>
    </source>
</evidence>
<comment type="caution">
    <text evidence="6">The sequence shown here is derived from an EMBL/GenBank/DDBJ whole genome shotgun (WGS) entry which is preliminary data.</text>
</comment>
<evidence type="ECO:0000256" key="4">
    <source>
        <dbReference type="ARBA" id="ARBA00025742"/>
    </source>
</evidence>
<dbReference type="AlphaFoldDB" id="A0A7U7J516"/>
<dbReference type="EC" id="3.1.4.17" evidence="6"/>